<dbReference type="Gene3D" id="2.60.120.260">
    <property type="entry name" value="Galactose-binding domain-like"/>
    <property type="match status" value="1"/>
</dbReference>
<keyword evidence="28" id="KW-1185">Reference proteome</keyword>
<dbReference type="Pfam" id="PF00052">
    <property type="entry name" value="Laminin_B"/>
    <property type="match status" value="2"/>
</dbReference>
<feature type="disulfide bond" evidence="20">
    <location>
        <begin position="862"/>
        <end position="871"/>
    </location>
</feature>
<evidence type="ECO:0000256" key="12">
    <source>
        <dbReference type="ARBA" id="ARBA00023180"/>
    </source>
</evidence>
<feature type="domain" description="Laminin EGF-like" evidence="24">
    <location>
        <begin position="422"/>
        <end position="478"/>
    </location>
</feature>
<organism evidence="27 28">
    <name type="scientific">Erpetoichthys calabaricus</name>
    <name type="common">Rope fish</name>
    <name type="synonym">Calamoichthys calabaricus</name>
    <dbReference type="NCBI Taxonomy" id="27687"/>
    <lineage>
        <taxon>Eukaryota</taxon>
        <taxon>Metazoa</taxon>
        <taxon>Chordata</taxon>
        <taxon>Craniata</taxon>
        <taxon>Vertebrata</taxon>
        <taxon>Euteleostomi</taxon>
        <taxon>Actinopterygii</taxon>
        <taxon>Polypteriformes</taxon>
        <taxon>Polypteridae</taxon>
        <taxon>Erpetoichthys</taxon>
    </lineage>
</organism>
<feature type="disulfide bond" evidence="20">
    <location>
        <begin position="910"/>
        <end position="919"/>
    </location>
</feature>
<feature type="disulfide bond" evidence="20">
    <location>
        <begin position="1361"/>
        <end position="1370"/>
    </location>
</feature>
<dbReference type="FunFam" id="2.10.25.10:FF:000074">
    <property type="entry name" value="Laminin subunit alpha"/>
    <property type="match status" value="1"/>
</dbReference>
<dbReference type="PROSITE" id="PS51115">
    <property type="entry name" value="LAMININ_IVA"/>
    <property type="match status" value="1"/>
</dbReference>
<dbReference type="PRINTS" id="PR00011">
    <property type="entry name" value="EGFLAMININ"/>
</dbReference>
<keyword evidence="13 20" id="KW-0424">Laminin EGF-like domain</keyword>
<dbReference type="FunFam" id="2.10.25.10:FF:000454">
    <property type="entry name" value="Laminin subunit alpha 1"/>
    <property type="match status" value="1"/>
</dbReference>
<evidence type="ECO:0000256" key="6">
    <source>
        <dbReference type="ARBA" id="ARBA00022729"/>
    </source>
</evidence>
<dbReference type="GeneTree" id="ENSGT00940000157124"/>
<evidence type="ECO:0000313" key="27">
    <source>
        <dbReference type="Ensembl" id="ENSECRP00000009987.1"/>
    </source>
</evidence>
<dbReference type="InterPro" id="IPR008211">
    <property type="entry name" value="Laminin_N"/>
</dbReference>
<feature type="disulfide bond" evidence="20">
    <location>
        <begin position="1004"/>
        <end position="1013"/>
    </location>
</feature>
<feature type="domain" description="Laminin EGF-like" evidence="24">
    <location>
        <begin position="937"/>
        <end position="982"/>
    </location>
</feature>
<feature type="disulfide bond" evidence="20">
    <location>
        <begin position="758"/>
        <end position="767"/>
    </location>
</feature>
<evidence type="ECO:0000256" key="14">
    <source>
        <dbReference type="ARBA" id="ARBA00065595"/>
    </source>
</evidence>
<dbReference type="Gene3D" id="2.60.120.200">
    <property type="match status" value="5"/>
</dbReference>
<keyword evidence="12" id="KW-0325">Glycoprotein</keyword>
<feature type="disulfide bond" evidence="20">
    <location>
        <begin position="843"/>
        <end position="860"/>
    </location>
</feature>
<dbReference type="GO" id="GO:0043256">
    <property type="term" value="C:laminin complex"/>
    <property type="evidence" value="ECO:0007669"/>
    <property type="project" value="UniProtKB-ARBA"/>
</dbReference>
<evidence type="ECO:0000256" key="5">
    <source>
        <dbReference type="ARBA" id="ARBA00022553"/>
    </source>
</evidence>
<dbReference type="Pfam" id="PF00054">
    <property type="entry name" value="Laminin_G_1"/>
    <property type="match status" value="5"/>
</dbReference>
<evidence type="ECO:0000256" key="15">
    <source>
        <dbReference type="ARBA" id="ARBA00072594"/>
    </source>
</evidence>
<dbReference type="Pfam" id="PF00053">
    <property type="entry name" value="EGF_laminin"/>
    <property type="match status" value="13"/>
</dbReference>
<evidence type="ECO:0000259" key="25">
    <source>
        <dbReference type="PROSITE" id="PS51115"/>
    </source>
</evidence>
<dbReference type="SMART" id="SM00180">
    <property type="entry name" value="EGF_Lam"/>
    <property type="match status" value="16"/>
</dbReference>
<reference evidence="27" key="3">
    <citation type="submission" date="2025-09" db="UniProtKB">
        <authorList>
            <consortium name="Ensembl"/>
        </authorList>
    </citation>
    <scope>IDENTIFICATION</scope>
</reference>
<feature type="disulfide bond" evidence="20">
    <location>
        <begin position="1029"/>
        <end position="1041"/>
    </location>
</feature>
<comment type="caution">
    <text evidence="20">Lacks conserved residue(s) required for the propagation of feature annotation.</text>
</comment>
<dbReference type="SMART" id="SM00181">
    <property type="entry name" value="EGF"/>
    <property type="match status" value="11"/>
</dbReference>
<dbReference type="CDD" id="cd00055">
    <property type="entry name" value="EGF_Lam"/>
    <property type="match status" value="14"/>
</dbReference>
<evidence type="ECO:0000256" key="21">
    <source>
        <dbReference type="SAM" id="Coils"/>
    </source>
</evidence>
<dbReference type="GO" id="GO:0060541">
    <property type="term" value="P:respiratory system development"/>
    <property type="evidence" value="ECO:0007669"/>
    <property type="project" value="UniProtKB-ARBA"/>
</dbReference>
<feature type="disulfide bond" evidence="20">
    <location>
        <begin position="824"/>
        <end position="838"/>
    </location>
</feature>
<dbReference type="GO" id="GO:0048514">
    <property type="term" value="P:blood vessel morphogenesis"/>
    <property type="evidence" value="ECO:0007669"/>
    <property type="project" value="TreeGrafter"/>
</dbReference>
<dbReference type="InterPro" id="IPR050440">
    <property type="entry name" value="Laminin/Netrin_ECM"/>
</dbReference>
<feature type="disulfide bond" evidence="20">
    <location>
        <begin position="890"/>
        <end position="902"/>
    </location>
</feature>
<dbReference type="SMART" id="SM00136">
    <property type="entry name" value="LamNT"/>
    <property type="match status" value="1"/>
</dbReference>
<evidence type="ECO:0000256" key="7">
    <source>
        <dbReference type="ARBA" id="ARBA00022737"/>
    </source>
</evidence>
<keyword evidence="11 20" id="KW-1015">Disulfide bond</keyword>
<evidence type="ECO:0000256" key="3">
    <source>
        <dbReference type="ARBA" id="ARBA00022525"/>
    </source>
</evidence>
<dbReference type="Pfam" id="PF24973">
    <property type="entry name" value="EGF_LMN_ATRN"/>
    <property type="match status" value="3"/>
</dbReference>
<dbReference type="PANTHER" id="PTHR10574">
    <property type="entry name" value="NETRIN/LAMININ-RELATED"/>
    <property type="match status" value="1"/>
</dbReference>
<feature type="domain" description="Laminin EGF-like" evidence="24">
    <location>
        <begin position="730"/>
        <end position="787"/>
    </location>
</feature>
<dbReference type="InterPro" id="IPR001791">
    <property type="entry name" value="Laminin_G"/>
</dbReference>
<feature type="domain" description="Laminin EGF-like" evidence="24">
    <location>
        <begin position="841"/>
        <end position="889"/>
    </location>
</feature>
<feature type="domain" description="Laminin G" evidence="23">
    <location>
        <begin position="2575"/>
        <end position="2754"/>
    </location>
</feature>
<evidence type="ECO:0000256" key="22">
    <source>
        <dbReference type="SAM" id="MobiDB-lite"/>
    </source>
</evidence>
<evidence type="ECO:0000256" key="10">
    <source>
        <dbReference type="ARBA" id="ARBA00023054"/>
    </source>
</evidence>
<dbReference type="InterPro" id="IPR056863">
    <property type="entry name" value="LMN_ATRN_NET-like_EGF"/>
</dbReference>
<dbReference type="FunFam" id="2.10.25.10:FF:000069">
    <property type="entry name" value="Laminin subunit alpha 1"/>
    <property type="match status" value="1"/>
</dbReference>
<dbReference type="Pfam" id="PF06009">
    <property type="entry name" value="Laminin_II"/>
    <property type="match status" value="1"/>
</dbReference>
<keyword evidence="9" id="KW-0130">Cell adhesion</keyword>
<dbReference type="GO" id="GO:0030054">
    <property type="term" value="C:cell junction"/>
    <property type="evidence" value="ECO:0007669"/>
    <property type="project" value="UniProtKB-ARBA"/>
</dbReference>
<feature type="compositionally biased region" description="Polar residues" evidence="22">
    <location>
        <begin position="2154"/>
        <end position="2169"/>
    </location>
</feature>
<comment type="subunit">
    <text evidence="14">Laminin is a complex glycoprotein, consisting of three different polypeptide chains (alpha, beta, gamma), which are bound to each other by disulfide bonds into a cross-shaped molecule comprising one long and three short arms with globules at each end. Alpha-1 is a subunit of laminin-1 (laminin-111 or EHS laminin) and laminin-3 (laminin-121 or S-laminin).</text>
</comment>
<feature type="disulfide bond" evidence="20">
    <location>
        <begin position="454"/>
        <end position="463"/>
    </location>
</feature>
<evidence type="ECO:0000259" key="23">
    <source>
        <dbReference type="PROSITE" id="PS50025"/>
    </source>
</evidence>
<evidence type="ECO:0000259" key="26">
    <source>
        <dbReference type="PROSITE" id="PS51117"/>
    </source>
</evidence>
<feature type="coiled-coil region" evidence="21">
    <location>
        <begin position="1695"/>
        <end position="1722"/>
    </location>
</feature>
<evidence type="ECO:0000256" key="2">
    <source>
        <dbReference type="ARBA" id="ARBA00004302"/>
    </source>
</evidence>
<dbReference type="InterPro" id="IPR000742">
    <property type="entry name" value="EGF"/>
</dbReference>
<dbReference type="SUPFAM" id="SSF49785">
    <property type="entry name" value="Galactose-binding domain-like"/>
    <property type="match status" value="1"/>
</dbReference>
<keyword evidence="4" id="KW-0272">Extracellular matrix</keyword>
<feature type="domain" description="Laminin N-terminal" evidence="26">
    <location>
        <begin position="43"/>
        <end position="294"/>
    </location>
</feature>
<dbReference type="FunFam" id="2.10.25.10:FF:000065">
    <property type="entry name" value="Laminin subunit beta 1"/>
    <property type="match status" value="1"/>
</dbReference>
<keyword evidence="5" id="KW-0597">Phosphoprotein</keyword>
<dbReference type="FunFam" id="2.10.25.10:FF:000051">
    <property type="entry name" value="Laminin subunit alpha 4"/>
    <property type="match status" value="1"/>
</dbReference>
<evidence type="ECO:0000256" key="20">
    <source>
        <dbReference type="PROSITE-ProRule" id="PRU00460"/>
    </source>
</evidence>
<comment type="subcellular location">
    <subcellularLocation>
        <location evidence="2">Secreted</location>
        <location evidence="2">Extracellular space</location>
        <location evidence="2">Extracellular matrix</location>
        <location evidence="2">Basement membrane</location>
    </subcellularLocation>
</comment>
<evidence type="ECO:0000256" key="8">
    <source>
        <dbReference type="ARBA" id="ARBA00022869"/>
    </source>
</evidence>
<dbReference type="GO" id="GO:0007155">
    <property type="term" value="P:cell adhesion"/>
    <property type="evidence" value="ECO:0007669"/>
    <property type="project" value="UniProtKB-KW"/>
</dbReference>
<dbReference type="SUPFAM" id="SSF57196">
    <property type="entry name" value="EGF/Laminin"/>
    <property type="match status" value="14"/>
</dbReference>
<sequence>MGLSLFLHIKDGNPTHTICCDLKQVKKHKEHKKTNNILLCYCVFCSLFPAILNLASNAKITSNATCGETGPEMFCKLVEHVPGRTIRNPQCRICDSYSSNPKERHPITNAIDGTNNWWQSPSIKNGRQNHWVTITLDLRQVFQVAYVIIKSANSPRPGNWILERSVDGIEFQPWQFYAISDTECLTRYNVTPRLGNPTYKYDDEVICTSYYSRLVPFEHGEIHTSLINGRPGADDLSPALLEFTSARYIRLRLQRIRTLNADLMTLSYRDPKDVDPIVTRRYFYSIKDISVGGMCICYGHAQSCPWDEATKKLQCVCEHNTCGESCNECCPGYHQKPWQPGTISTGNTCEKCNCHNKTEDCYFDQSVADRNMSRNIFDQYEGGGVCINCTQNTAGINCETCIDGFYRAHKVSPYEMNPCAPCNCDPYGAEQSVCIRDDAEADLHVGLLPGQCQCKEGYDGVKCDRCSFGYSGYPHCVRCNCSLVGSTNTDPCAEECVCKNNVMGENCSLCKEGYYNLQKDNPDGCTECFCFGVSNVCETISWSRTQVFFYNLLNFHIALHTGYTLETVPSYGVKTFEFVILPESFIDWQKNTEERDKLMTVLANLSRLQAIAYSNFSSSGHLRIISVSLERASANAVNDRLALDVEFCKCPEGYTGTSCESCSSGYYRVDGILFGGICKQCECNGHASECDIHGVCFDCQDNTTGPHCEQCMPGYYGDASRGTTEDCQLCACPLETATNNFSPTCYLDNSGGVICDQCLPGYDGPRCERCADGFYGDPTVPGQSCIPCDCNGNVNPVEPGRCDTQSGECLKCINNTAGRNCEICAEGYFGDAIVDKNCQACACHVNSSYSNICDLKSGQCQCKENVTGLKCDKCVPGHFGLSSGLGCQPCKCNLTGSLTEECSDEGQCHCILGVAGEKCDRCAHGFYNFQDDGCTPCNCAHTHNTCNAETGECICPPHTIGAKCEICQEDYWDHNSLTGCKACNCSTIGSVSSQCDLLSGHCHCKPGFGGDRCDECALGFRSFPACIACNCNINGTRQEFCNEKHGICSCEEETGKCVCKENVEGDRCNQCKPGTFALSVEDPLGCRPCFCFGVSEVCKELDGLVRIPISLNPDINILRVVSQSDLSGTEEGVFHHASDTLLDANLIRHSTLTEPYYWRLPDLFQGSKLLSYGGKLKYTLAFYALEGSGIYDFEPQVLIKGGRVGKLVIYHDLPPPENRVRTPQEIDLMEHKWKYFNSVSDWAVTHSDFMSVLGNIEYILIKASFGSGLQQSRISNISMEVAVDMDELSFGREVAHYIESCHCPSGYAGLSCQECAPGYHRQRLTEINVRGPRPFIEPCVPCQCNNHSKICDLDTGKCEGCQHNTVGYHCNLCAPGYYGKVNGSINDCSLCACPHGNVNSFSPTCILERNGDFRCNACMPGYEGQYCERCSEGYYGNPKEQNGICQLCTCNPAGSVHNYCDQVTGQCICKQGVRGRLCDECEVHHILMDTECVSCDDNCTGVLLSDLDNMMETLKAVNLTAVVELANHLNDTLGSDVELTNSTQFQDEILQILQIMRNKDFTQQHQITTNEHFDSLLKTTAWSLLSWMTIFLNEHSKMYFLVIIYCIIKCLSITKVFSSVHVFFQHLEEYIDELQIWNPMLRKHVDNLVMNMSTRGVLDLVFKAEDHAAVLKKLADSLEDVRNVSVNATTAVHANLNIKNNIEEAERKAEQANSTVAVVLDLVKLCLLKFRIDFPPYCPRFKSCLQKHFHFTGNSSLFLDLKNSATGANSSVTAALQQLEGLNQQLESSSAQQMNIYLFYHYFFSSANAAEKKVKEIEMQASLLFDRLKPLKMLEDNLSKNLSEIKELINQARKQAASIKVAVSANRDCVRSYKPEITSSNYNTLILTVKTSEPDNLLFYLGSSTNADFMALETRKGKVSFLWDVGSGPVRLEYPDIQIDNDKWHSIHATRFGRTGSISVVDLKLSDKPAVKTASSPGISTVLDINNSTFVFVGGLSGQVQKPVAVKVTHFKGCMGEASLNGKNIGLWNYAQREGACRGCFITPQDDDTSFHFDGSGYSVVEKALYSTRTQLGMLFKTFSSNGLLLYLSSNGTRDFLSIELVDGKVKLTFDLGGGPLTLETDKRYNNGNWYKVAFHRNRKTGYLVVMDGSAANSTEQKQGVSPGTSSDLNRSDKDPIYIGGLPRSRPVRRPLISRSFVGCIKNLEISNSNFDLLKDSYGVRKGCVLEPIRSVSVLKNGFLELLPFPLSPESELMATFSTKNDTGVILAGITKSGNRKRRQTHLPFFAVMLIDGNVEVHVNSGEETSTKKVIIKSETGTFSDGQDHSIILHRNRRLVKVQVDEGSPSEFRLASSAESTPLLVTNVYLGGLPPGEATHLKTIRSFYGLLKILEFKEFTYAYQFGLSANSHMVMPFDETTVKRKFSIQLTLRTFASSGLVYFMAHKNQMDYATLQLLDGQLYFIYDLGKGAAVVTLPDMINDGQWHTVKTDFAKKKATIAINGKESPPVGAVGDGNSLDVEGKLYLGGLPLGYTIKKIGNVTSSIPACIRNILLNNKPLTQDRTTSGHAVGSCFSTAQEGSYFDGTGFAALVKEGYKVRSDVIISFEFRATAENGVFLGISSAKVDAVGLELVNGKVLFHVNNGAGRLTAISKNADSSLCDGKWHKLQANKSKNRISLTIDGRTVHVANPHSHSTSADTNDPIYVGGYPGNVKQNCLTIQTPFKGCMRSLQLSKGQIREVFDLSMAYERHGVFPHSCPRGTE</sequence>
<feature type="domain" description="Laminin G" evidence="23">
    <location>
        <begin position="2398"/>
        <end position="2570"/>
    </location>
</feature>
<dbReference type="GO" id="GO:0043010">
    <property type="term" value="P:camera-type eye development"/>
    <property type="evidence" value="ECO:0007669"/>
    <property type="project" value="TreeGrafter"/>
</dbReference>
<keyword evidence="6" id="KW-0732">Signal</keyword>
<keyword evidence="10 21" id="KW-0175">Coiled coil</keyword>
<feature type="domain" description="Laminin EGF-like" evidence="24">
    <location>
        <begin position="681"/>
        <end position="729"/>
    </location>
</feature>
<evidence type="ECO:0000259" key="24">
    <source>
        <dbReference type="PROSITE" id="PS50027"/>
    </source>
</evidence>
<dbReference type="FunFam" id="2.170.300.10:FF:000026">
    <property type="entry name" value="laminin subunit alpha-2 isoform X2"/>
    <property type="match status" value="1"/>
</dbReference>
<reference evidence="27" key="1">
    <citation type="submission" date="2021-06" db="EMBL/GenBank/DDBJ databases">
        <authorList>
            <consortium name="Wellcome Sanger Institute Data Sharing"/>
        </authorList>
    </citation>
    <scope>NUCLEOTIDE SEQUENCE [LARGE SCALE GENOMIC DNA]</scope>
</reference>
<dbReference type="GO" id="GO:0009887">
    <property type="term" value="P:animal organ morphogenesis"/>
    <property type="evidence" value="ECO:0007669"/>
    <property type="project" value="TreeGrafter"/>
</dbReference>
<feature type="disulfide bond" evidence="20">
    <location>
        <begin position="1450"/>
        <end position="1467"/>
    </location>
</feature>
<evidence type="ECO:0000256" key="4">
    <source>
        <dbReference type="ARBA" id="ARBA00022530"/>
    </source>
</evidence>
<dbReference type="GO" id="GO:0002009">
    <property type="term" value="P:morphogenesis of an epithelium"/>
    <property type="evidence" value="ECO:0007669"/>
    <property type="project" value="UniProtKB-ARBA"/>
</dbReference>
<keyword evidence="7" id="KW-0677">Repeat</keyword>
<feature type="disulfide bond" evidence="20">
    <location>
        <begin position="498"/>
        <end position="507"/>
    </location>
</feature>
<evidence type="ECO:0000256" key="1">
    <source>
        <dbReference type="ARBA" id="ARBA00002418"/>
    </source>
</evidence>
<feature type="domain" description="Laminin EGF-like" evidence="24">
    <location>
        <begin position="1342"/>
        <end position="1390"/>
    </location>
</feature>
<dbReference type="PROSITE" id="PS01248">
    <property type="entry name" value="EGF_LAM_1"/>
    <property type="match status" value="5"/>
</dbReference>
<dbReference type="Pfam" id="PF00055">
    <property type="entry name" value="Laminin_N"/>
    <property type="match status" value="1"/>
</dbReference>
<feature type="disulfide bond" evidence="20">
    <location>
        <begin position="985"/>
        <end position="1002"/>
    </location>
</feature>
<dbReference type="FunFam" id="2.10.25.10:FF:000242">
    <property type="entry name" value="Laminin subunit alpha 1"/>
    <property type="match status" value="1"/>
</dbReference>
<dbReference type="SUPFAM" id="SSF49899">
    <property type="entry name" value="Concanavalin A-like lectins/glucanases"/>
    <property type="match status" value="5"/>
</dbReference>
<feature type="domain" description="Laminin EGF-like" evidence="24">
    <location>
        <begin position="1448"/>
        <end position="1494"/>
    </location>
</feature>
<feature type="disulfide bond" evidence="20">
    <location>
        <begin position="1448"/>
        <end position="1460"/>
    </location>
</feature>
<comment type="function">
    <text evidence="1">Binding to cells via a high affinity receptor, laminin is thought to mediate the attachment, migration and organization of cells into tissues during embryonic development by interacting with other extracellular matrix components.</text>
</comment>
<dbReference type="FunFam" id="2.10.25.10:FF:000082">
    <property type="entry name" value="Laminin subunit alpha 1"/>
    <property type="match status" value="1"/>
</dbReference>
<dbReference type="FunFam" id="2.10.25.10:FF:000033">
    <property type="entry name" value="Laminin subunit alpha 2"/>
    <property type="match status" value="2"/>
</dbReference>
<feature type="coiled-coil region" evidence="21">
    <location>
        <begin position="1831"/>
        <end position="1862"/>
    </location>
</feature>
<dbReference type="PANTHER" id="PTHR10574:SF409">
    <property type="entry name" value="LAMININ SUBUNIT ALPHA-1"/>
    <property type="match status" value="1"/>
</dbReference>
<feature type="disulfide bond" evidence="20">
    <location>
        <begin position="983"/>
        <end position="995"/>
    </location>
</feature>
<evidence type="ECO:0000256" key="9">
    <source>
        <dbReference type="ARBA" id="ARBA00022889"/>
    </source>
</evidence>
<dbReference type="GO" id="GO:0007411">
    <property type="term" value="P:axon guidance"/>
    <property type="evidence" value="ECO:0007669"/>
    <property type="project" value="TreeGrafter"/>
</dbReference>
<dbReference type="Proteomes" id="UP000694620">
    <property type="component" value="Chromosome 6"/>
</dbReference>
<dbReference type="FunFam" id="2.10.25.10:FF:000094">
    <property type="entry name" value="Laminin subunit alpha-2"/>
    <property type="match status" value="1"/>
</dbReference>
<dbReference type="GO" id="GO:0005201">
    <property type="term" value="F:extracellular matrix structural constituent"/>
    <property type="evidence" value="ECO:0007669"/>
    <property type="project" value="TreeGrafter"/>
</dbReference>
<reference evidence="27" key="2">
    <citation type="submission" date="2025-08" db="UniProtKB">
        <authorList>
            <consortium name="Ensembl"/>
        </authorList>
    </citation>
    <scope>IDENTIFICATION</scope>
</reference>
<evidence type="ECO:0000256" key="13">
    <source>
        <dbReference type="ARBA" id="ARBA00023292"/>
    </source>
</evidence>
<evidence type="ECO:0000256" key="18">
    <source>
        <dbReference type="ARBA" id="ARBA00079116"/>
    </source>
</evidence>
<feature type="domain" description="Laminin EGF-like" evidence="24">
    <location>
        <begin position="890"/>
        <end position="936"/>
    </location>
</feature>
<keyword evidence="3" id="KW-0964">Secreted</keyword>
<dbReference type="InterPro" id="IPR010307">
    <property type="entry name" value="Laminin_dom_II"/>
</dbReference>
<feature type="disulfide bond" evidence="20">
    <location>
        <begin position="812"/>
        <end position="821"/>
    </location>
</feature>
<feature type="domain" description="Laminin EGF-like" evidence="24">
    <location>
        <begin position="788"/>
        <end position="840"/>
    </location>
</feature>
<feature type="domain" description="Laminin G" evidence="23">
    <location>
        <begin position="1860"/>
        <end position="2040"/>
    </location>
</feature>
<proteinExistence type="predicted"/>
<dbReference type="GO" id="GO:0005576">
    <property type="term" value="C:extracellular region"/>
    <property type="evidence" value="ECO:0007669"/>
    <property type="project" value="UniProtKB-ARBA"/>
</dbReference>
<dbReference type="FunFam" id="2.10.25.10:FF:000512">
    <property type="entry name" value="Laminin subunit alpha 1"/>
    <property type="match status" value="1"/>
</dbReference>
<accession>A0A8C4RZG4</accession>
<feature type="domain" description="Laminin IV type A" evidence="25">
    <location>
        <begin position="1116"/>
        <end position="1300"/>
    </location>
</feature>
<gene>
    <name evidence="27" type="primary">LAMA1</name>
</gene>
<name>A0A8C4RZG4_ERPCA</name>
<dbReference type="PROSITE" id="PS50027">
    <property type="entry name" value="EGF_LAM_2"/>
    <property type="match status" value="12"/>
</dbReference>
<evidence type="ECO:0000256" key="19">
    <source>
        <dbReference type="ARBA" id="ARBA00082020"/>
    </source>
</evidence>
<dbReference type="InterPro" id="IPR000034">
    <property type="entry name" value="Laminin_IV"/>
</dbReference>
<feature type="disulfide bond" evidence="20">
    <location>
        <begin position="955"/>
        <end position="964"/>
    </location>
</feature>
<feature type="domain" description="Laminin G" evidence="23">
    <location>
        <begin position="2048"/>
        <end position="2224"/>
    </location>
</feature>
<dbReference type="Ensembl" id="ENSECRT00000010152.1">
    <property type="protein sequence ID" value="ENSECRP00000009987.1"/>
    <property type="gene ID" value="ENSECRG00000006648.1"/>
</dbReference>
<dbReference type="FunFam" id="2.10.25.10:FF:000188">
    <property type="entry name" value="Laminin subunit gamma 2"/>
    <property type="match status" value="1"/>
</dbReference>
<feature type="region of interest" description="Disordered" evidence="22">
    <location>
        <begin position="2154"/>
        <end position="2174"/>
    </location>
</feature>
<feature type="disulfide bond" evidence="20">
    <location>
        <begin position="841"/>
        <end position="853"/>
    </location>
</feature>
<dbReference type="SMART" id="SM00282">
    <property type="entry name" value="LamG"/>
    <property type="match status" value="5"/>
</dbReference>
<dbReference type="FunFam" id="2.60.120.260:FF:000017">
    <property type="entry name" value="Laminin subunit alpha 2"/>
    <property type="match status" value="1"/>
</dbReference>
<evidence type="ECO:0000256" key="16">
    <source>
        <dbReference type="ARBA" id="ARBA00075127"/>
    </source>
</evidence>
<dbReference type="FunFam" id="2.10.25.10:FF:000189">
    <property type="entry name" value="Laminin subunit alpha 2"/>
    <property type="match status" value="1"/>
</dbReference>
<feature type="disulfide bond" evidence="20">
    <location>
        <begin position="422"/>
        <end position="434"/>
    </location>
</feature>
<dbReference type="PROSITE" id="PS51117">
    <property type="entry name" value="LAMININ_NTER"/>
    <property type="match status" value="1"/>
</dbReference>
<dbReference type="GO" id="GO:0048732">
    <property type="term" value="P:gland development"/>
    <property type="evidence" value="ECO:0007669"/>
    <property type="project" value="UniProtKB-ARBA"/>
</dbReference>
<dbReference type="FunFam" id="2.60.120.200:FF:000119">
    <property type="entry name" value="Laminin subunit alpha 1"/>
    <property type="match status" value="1"/>
</dbReference>
<evidence type="ECO:0000256" key="17">
    <source>
        <dbReference type="ARBA" id="ARBA00078827"/>
    </source>
</evidence>
<feature type="disulfide bond" evidence="20">
    <location>
        <begin position="699"/>
        <end position="708"/>
    </location>
</feature>
<evidence type="ECO:0000256" key="11">
    <source>
        <dbReference type="ARBA" id="ARBA00023157"/>
    </source>
</evidence>
<dbReference type="CDD" id="cd00110">
    <property type="entry name" value="LamG"/>
    <property type="match status" value="5"/>
</dbReference>
<dbReference type="SMART" id="SM00281">
    <property type="entry name" value="LamB"/>
    <property type="match status" value="1"/>
</dbReference>
<feature type="disulfide bond" evidence="20">
    <location>
        <begin position="1059"/>
        <end position="1068"/>
    </location>
</feature>
<dbReference type="PROSITE" id="PS50025">
    <property type="entry name" value="LAM_G_DOMAIN"/>
    <property type="match status" value="5"/>
</dbReference>
<dbReference type="InterPro" id="IPR002049">
    <property type="entry name" value="LE_dom"/>
</dbReference>
<dbReference type="InterPro" id="IPR013320">
    <property type="entry name" value="ConA-like_dom_sf"/>
</dbReference>
<feature type="disulfide bond" evidence="20">
    <location>
        <begin position="1469"/>
        <end position="1478"/>
    </location>
</feature>
<dbReference type="Gene3D" id="2.10.25.10">
    <property type="entry name" value="Laminin"/>
    <property type="match status" value="13"/>
</dbReference>
<feature type="domain" description="Laminin EGF-like" evidence="24">
    <location>
        <begin position="983"/>
        <end position="1028"/>
    </location>
</feature>
<dbReference type="Gene3D" id="2.170.300.10">
    <property type="entry name" value="Tie2 ligand-binding domain superfamily"/>
    <property type="match status" value="1"/>
</dbReference>
<keyword evidence="8" id="KW-0084">Basement membrane</keyword>
<feature type="domain" description="Laminin G" evidence="23">
    <location>
        <begin position="2229"/>
        <end position="2407"/>
    </location>
</feature>
<protein>
    <recommendedName>
        <fullName evidence="15">Laminin subunit alpha-1</fullName>
    </recommendedName>
    <alternativeName>
        <fullName evidence="19">Laminin A chain</fullName>
    </alternativeName>
    <alternativeName>
        <fullName evidence="17">Laminin-1 subunit alpha</fullName>
    </alternativeName>
    <alternativeName>
        <fullName evidence="18">Laminin-3 subunit alpha</fullName>
    </alternativeName>
    <alternativeName>
        <fullName evidence="16">S-laminin subunit alpha</fullName>
    </alternativeName>
</protein>
<feature type="domain" description="Laminin EGF-like" evidence="24">
    <location>
        <begin position="1029"/>
        <end position="1088"/>
    </location>
</feature>
<feature type="domain" description="Laminin EGF-like" evidence="24">
    <location>
        <begin position="479"/>
        <end position="527"/>
    </location>
</feature>
<dbReference type="FunFam" id="2.170.300.10:FF:000008">
    <property type="entry name" value="Laminin subunit alpha 2"/>
    <property type="match status" value="1"/>
</dbReference>
<dbReference type="InterPro" id="IPR008979">
    <property type="entry name" value="Galactose-bd-like_sf"/>
</dbReference>
<evidence type="ECO:0000313" key="28">
    <source>
        <dbReference type="Proteomes" id="UP000694620"/>
    </source>
</evidence>